<evidence type="ECO:0000313" key="3">
    <source>
        <dbReference type="Proteomes" id="UP001286313"/>
    </source>
</evidence>
<dbReference type="Proteomes" id="UP001286313">
    <property type="component" value="Unassembled WGS sequence"/>
</dbReference>
<dbReference type="EMBL" id="JAWQEG010004641">
    <property type="protein sequence ID" value="KAK3860729.1"/>
    <property type="molecule type" value="Genomic_DNA"/>
</dbReference>
<feature type="region of interest" description="Disordered" evidence="1">
    <location>
        <begin position="136"/>
        <end position="243"/>
    </location>
</feature>
<feature type="compositionally biased region" description="Pro residues" evidence="1">
    <location>
        <begin position="136"/>
        <end position="152"/>
    </location>
</feature>
<organism evidence="2 3">
    <name type="scientific">Petrolisthes cinctipes</name>
    <name type="common">Flat porcelain crab</name>
    <dbReference type="NCBI Taxonomy" id="88211"/>
    <lineage>
        <taxon>Eukaryota</taxon>
        <taxon>Metazoa</taxon>
        <taxon>Ecdysozoa</taxon>
        <taxon>Arthropoda</taxon>
        <taxon>Crustacea</taxon>
        <taxon>Multicrustacea</taxon>
        <taxon>Malacostraca</taxon>
        <taxon>Eumalacostraca</taxon>
        <taxon>Eucarida</taxon>
        <taxon>Decapoda</taxon>
        <taxon>Pleocyemata</taxon>
        <taxon>Anomura</taxon>
        <taxon>Galatheoidea</taxon>
        <taxon>Porcellanidae</taxon>
        <taxon>Petrolisthes</taxon>
    </lineage>
</organism>
<feature type="compositionally biased region" description="Low complexity" evidence="1">
    <location>
        <begin position="45"/>
        <end position="54"/>
    </location>
</feature>
<name>A0AAE1ESI6_PETCI</name>
<protein>
    <submittedName>
        <fullName evidence="2">Uncharacterized protein</fullName>
    </submittedName>
</protein>
<proteinExistence type="predicted"/>
<sequence length="243" mass="26202">MVYIARLKTSLITLVSSLPFPDGVLTRDGRGVTCGDLAAWRPVTYPTHHPTSKPTPHRDALKEGATGCRNDPATAHPKHWHRGHPLLVPPDPFEVTKLPPLPPPSHPQLWPPTATSTPILTPHCYLHPHSYGPPLPPSHPHLPLLPPPPSSPPTATSTITPTVMDPHCHPHTPTSTPSFTPAVSPLLAPLSFLSHPQPGHSSPLHPQPSLLTPANLPFPTSVLSDTHNPDTVHHHTHSSFPSH</sequence>
<feature type="compositionally biased region" description="Low complexity" evidence="1">
    <location>
        <begin position="171"/>
        <end position="185"/>
    </location>
</feature>
<keyword evidence="3" id="KW-1185">Reference proteome</keyword>
<comment type="caution">
    <text evidence="2">The sequence shown here is derived from an EMBL/GenBank/DDBJ whole genome shotgun (WGS) entry which is preliminary data.</text>
</comment>
<gene>
    <name evidence="2" type="ORF">Pcinc_033232</name>
</gene>
<accession>A0AAE1ESI6</accession>
<reference evidence="2" key="1">
    <citation type="submission" date="2023-10" db="EMBL/GenBank/DDBJ databases">
        <title>Genome assemblies of two species of porcelain crab, Petrolisthes cinctipes and Petrolisthes manimaculis (Anomura: Porcellanidae).</title>
        <authorList>
            <person name="Angst P."/>
        </authorList>
    </citation>
    <scope>NUCLEOTIDE SEQUENCE</scope>
    <source>
        <strain evidence="2">PB745_01</strain>
        <tissue evidence="2">Gill</tissue>
    </source>
</reference>
<evidence type="ECO:0000256" key="1">
    <source>
        <dbReference type="SAM" id="MobiDB-lite"/>
    </source>
</evidence>
<feature type="region of interest" description="Disordered" evidence="1">
    <location>
        <begin position="45"/>
        <end position="82"/>
    </location>
</feature>
<dbReference type="AlphaFoldDB" id="A0AAE1ESI6"/>
<evidence type="ECO:0000313" key="2">
    <source>
        <dbReference type="EMBL" id="KAK3860729.1"/>
    </source>
</evidence>
<feature type="compositionally biased region" description="Low complexity" evidence="1">
    <location>
        <begin position="153"/>
        <end position="162"/>
    </location>
</feature>